<dbReference type="Proteomes" id="UP000018291">
    <property type="component" value="Unassembled WGS sequence"/>
</dbReference>
<accession>R4Z7E5</accession>
<sequence length="39" mass="4380">MVARVLTVRFDTQALENMGKTLNERGGMCLRLTLLNQGE</sequence>
<proteinExistence type="predicted"/>
<gene>
    <name evidence="1" type="ORF">BN381_70066</name>
</gene>
<keyword evidence="2" id="KW-1185">Reference proteome</keyword>
<comment type="caution">
    <text evidence="1">The sequence shown here is derived from an EMBL/GenBank/DDBJ whole genome shotgun (WGS) entry which is preliminary data.</text>
</comment>
<dbReference type="HOGENOM" id="CLU_3306516_0_0_11"/>
<dbReference type="AlphaFoldDB" id="R4Z7E5"/>
<name>R4Z7E5_9ACTN</name>
<evidence type="ECO:0000313" key="2">
    <source>
        <dbReference type="Proteomes" id="UP000018291"/>
    </source>
</evidence>
<reference evidence="1 2" key="1">
    <citation type="journal article" date="2013" name="ISME J.">
        <title>Metabolic model for the filamentous 'Candidatus Microthrix parvicella' based on genomic and metagenomic analyses.</title>
        <authorList>
            <person name="Jon McIlroy S."/>
            <person name="Kristiansen R."/>
            <person name="Albertsen M."/>
            <person name="Michael Karst S."/>
            <person name="Rossetti S."/>
            <person name="Lund Nielsen J."/>
            <person name="Tandoi V."/>
            <person name="James Seviour R."/>
            <person name="Nielsen P.H."/>
        </authorList>
    </citation>
    <scope>NUCLEOTIDE SEQUENCE [LARGE SCALE GENOMIC DNA]</scope>
    <source>
        <strain evidence="1 2">RN1</strain>
    </source>
</reference>
<evidence type="ECO:0000313" key="1">
    <source>
        <dbReference type="EMBL" id="CCM65367.1"/>
    </source>
</evidence>
<organism evidence="1 2">
    <name type="scientific">Candidatus Neomicrothrix parvicella RN1</name>
    <dbReference type="NCBI Taxonomy" id="1229780"/>
    <lineage>
        <taxon>Bacteria</taxon>
        <taxon>Bacillati</taxon>
        <taxon>Actinomycetota</taxon>
        <taxon>Acidimicrobiia</taxon>
        <taxon>Acidimicrobiales</taxon>
        <taxon>Microthrixaceae</taxon>
        <taxon>Candidatus Neomicrothrix</taxon>
    </lineage>
</organism>
<protein>
    <submittedName>
        <fullName evidence="1">Uncharacterized protein</fullName>
    </submittedName>
</protein>
<dbReference type="EMBL" id="CANL01000067">
    <property type="protein sequence ID" value="CCM65367.1"/>
    <property type="molecule type" value="Genomic_DNA"/>
</dbReference>